<dbReference type="AlphaFoldDB" id="A0A1V9YP08"/>
<keyword evidence="5" id="KW-1185">Reference proteome</keyword>
<accession>A0A1V9YP08</accession>
<dbReference type="PANTHER" id="PTHR24198">
    <property type="entry name" value="ANKYRIN REPEAT AND PROTEIN KINASE DOMAIN-CONTAINING PROTEIN"/>
    <property type="match status" value="1"/>
</dbReference>
<feature type="repeat" description="ANK" evidence="3">
    <location>
        <begin position="692"/>
        <end position="724"/>
    </location>
</feature>
<dbReference type="EMBL" id="JNBS01003406">
    <property type="protein sequence ID" value="OQR87449.1"/>
    <property type="molecule type" value="Genomic_DNA"/>
</dbReference>
<evidence type="ECO:0000256" key="1">
    <source>
        <dbReference type="ARBA" id="ARBA00022737"/>
    </source>
</evidence>
<dbReference type="Proteomes" id="UP000243217">
    <property type="component" value="Unassembled WGS sequence"/>
</dbReference>
<dbReference type="Gene3D" id="1.25.40.20">
    <property type="entry name" value="Ankyrin repeat-containing domain"/>
    <property type="match status" value="8"/>
</dbReference>
<feature type="repeat" description="ANK" evidence="3">
    <location>
        <begin position="659"/>
        <end position="691"/>
    </location>
</feature>
<evidence type="ECO:0000313" key="4">
    <source>
        <dbReference type="EMBL" id="OQR87449.1"/>
    </source>
</evidence>
<reference evidence="4 5" key="1">
    <citation type="journal article" date="2014" name="Genome Biol. Evol.">
        <title>The secreted proteins of Achlya hypogyna and Thraustotheca clavata identify the ancestral oomycete secretome and reveal gene acquisitions by horizontal gene transfer.</title>
        <authorList>
            <person name="Misner I."/>
            <person name="Blouin N."/>
            <person name="Leonard G."/>
            <person name="Richards T.A."/>
            <person name="Lane C.E."/>
        </authorList>
    </citation>
    <scope>NUCLEOTIDE SEQUENCE [LARGE SCALE GENOMIC DNA]</scope>
    <source>
        <strain evidence="4 5">ATCC 34112</strain>
    </source>
</reference>
<evidence type="ECO:0000256" key="2">
    <source>
        <dbReference type="ARBA" id="ARBA00023043"/>
    </source>
</evidence>
<feature type="repeat" description="ANK" evidence="3">
    <location>
        <begin position="375"/>
        <end position="407"/>
    </location>
</feature>
<feature type="repeat" description="ANK" evidence="3">
    <location>
        <begin position="517"/>
        <end position="549"/>
    </location>
</feature>
<feature type="repeat" description="ANK" evidence="3">
    <location>
        <begin position="484"/>
        <end position="516"/>
    </location>
</feature>
<feature type="repeat" description="ANK" evidence="3">
    <location>
        <begin position="824"/>
        <end position="856"/>
    </location>
</feature>
<feature type="repeat" description="ANK" evidence="3">
    <location>
        <begin position="451"/>
        <end position="483"/>
    </location>
</feature>
<sequence>MKILIDANARIDQLTGGGLTLLEASVANMRMEAIDLLLQHHADPNQLSSDNKTAMYYALNPDYQLFFNGKTNVNIISMLLNATTEVNQIIDGQNTLLQAASCKGLQHVVLTLLRANADANKVGLSAERHVLEQSPTTLVSSSKQQLANNVFVDPNGETLLHKAVTEGQTEIVRLLVREKANVNAPNKYGTTPLMAASNPTIFEILYMADQGMIKISQKSEYTLIASQTNLDVKTLEKNASELCPCIYANASQTQLSEPCAYTCQKTLCSICYQTSNCNVKHLHLSGLTKISELAVSCPARIKRSSILHVYARNGFKNLSLIALRLNADVNAESEVNEKLPEDGSTPLSVACESGHYGIASSLLQYNAIVDTNDNEGATPLFKAAFKGFDKIVALLLRVHADVDKANEVKKIDVGADKIGQTPLYVAAQNGHVRVISQLLGAGAQINKQTMNGYTALMIAAKNGHYSATEKLVKEKADINHTNTDGLTSLFLAVKGQHIKIVQILINANADVNRANKDGNTPLILAAQNGYVDCVTALLQANADKNIPNRLGNTPVIVAKEKCIIDILNNYKGGTLLQHACGTNYHNMVLALLQANADPNKVGSVRREKAATLDSCITRKQPNCLLDKETPLFAAVSNNHATTVSILIQANANITIANKNGATPLIVASENGYYRIASSLIQYNADVNTTDKSGGTPMFISAWNGFDKIVALLLRANGDVNHANYSGQTPLYIAAQYGHIKVVSLLLDANAIVDKETINGYTALLIASQSGHCSIVERLLRHKVDINHASSDGSTPLLLAVKQQHSNIVHMLVDENADVNRANKDGITPIFVAVQNGDINVVSKLLHAKPDIDTPNKFGTIPMMVAKEKSVVDILKAYKEREKSGDVCDQEEHNKMYI</sequence>
<keyword evidence="1" id="KW-0677">Repeat</keyword>
<evidence type="ECO:0000256" key="3">
    <source>
        <dbReference type="PROSITE-ProRule" id="PRU00023"/>
    </source>
</evidence>
<dbReference type="OrthoDB" id="6718656at2759"/>
<protein>
    <submittedName>
        <fullName evidence="4">Uncharacterized protein</fullName>
    </submittedName>
</protein>
<keyword evidence="2 3" id="KW-0040">ANK repeat</keyword>
<feature type="repeat" description="ANK" evidence="3">
    <location>
        <begin position="342"/>
        <end position="374"/>
    </location>
</feature>
<feature type="repeat" description="ANK" evidence="3">
    <location>
        <begin position="626"/>
        <end position="658"/>
    </location>
</feature>
<dbReference type="InterPro" id="IPR036770">
    <property type="entry name" value="Ankyrin_rpt-contain_sf"/>
</dbReference>
<dbReference type="Pfam" id="PF12796">
    <property type="entry name" value="Ank_2"/>
    <property type="match status" value="5"/>
</dbReference>
<feature type="repeat" description="ANK" evidence="3">
    <location>
        <begin position="791"/>
        <end position="823"/>
    </location>
</feature>
<dbReference type="SUPFAM" id="SSF48403">
    <property type="entry name" value="Ankyrin repeat"/>
    <property type="match status" value="3"/>
</dbReference>
<organism evidence="4 5">
    <name type="scientific">Thraustotheca clavata</name>
    <dbReference type="NCBI Taxonomy" id="74557"/>
    <lineage>
        <taxon>Eukaryota</taxon>
        <taxon>Sar</taxon>
        <taxon>Stramenopiles</taxon>
        <taxon>Oomycota</taxon>
        <taxon>Saprolegniomycetes</taxon>
        <taxon>Saprolegniales</taxon>
        <taxon>Achlyaceae</taxon>
        <taxon>Thraustotheca</taxon>
    </lineage>
</organism>
<feature type="repeat" description="ANK" evidence="3">
    <location>
        <begin position="758"/>
        <end position="790"/>
    </location>
</feature>
<dbReference type="PRINTS" id="PR01415">
    <property type="entry name" value="ANKYRIN"/>
</dbReference>
<feature type="repeat" description="ANK" evidence="3">
    <location>
        <begin position="418"/>
        <end position="450"/>
    </location>
</feature>
<dbReference type="PROSITE" id="PS50088">
    <property type="entry name" value="ANK_REPEAT"/>
    <property type="match status" value="14"/>
</dbReference>
<comment type="caution">
    <text evidence="4">The sequence shown here is derived from an EMBL/GenBank/DDBJ whole genome shotgun (WGS) entry which is preliminary data.</text>
</comment>
<dbReference type="PROSITE" id="PS50297">
    <property type="entry name" value="ANK_REP_REGION"/>
    <property type="match status" value="13"/>
</dbReference>
<dbReference type="PANTHER" id="PTHR24198:SF165">
    <property type="entry name" value="ANKYRIN REPEAT-CONTAINING PROTEIN-RELATED"/>
    <property type="match status" value="1"/>
</dbReference>
<dbReference type="SMART" id="SM00248">
    <property type="entry name" value="ANK"/>
    <property type="match status" value="19"/>
</dbReference>
<proteinExistence type="predicted"/>
<dbReference type="STRING" id="74557.A0A1V9YP08"/>
<feature type="repeat" description="ANK" evidence="3">
    <location>
        <begin position="725"/>
        <end position="757"/>
    </location>
</feature>
<gene>
    <name evidence="4" type="ORF">THRCLA_10456</name>
</gene>
<dbReference type="Pfam" id="PF00023">
    <property type="entry name" value="Ank"/>
    <property type="match status" value="3"/>
</dbReference>
<evidence type="ECO:0000313" key="5">
    <source>
        <dbReference type="Proteomes" id="UP000243217"/>
    </source>
</evidence>
<feature type="repeat" description="ANK" evidence="3">
    <location>
        <begin position="155"/>
        <end position="187"/>
    </location>
</feature>
<name>A0A1V9YP08_9STRA</name>
<dbReference type="InterPro" id="IPR002110">
    <property type="entry name" value="Ankyrin_rpt"/>
</dbReference>